<dbReference type="GO" id="GO:0006487">
    <property type="term" value="P:protein N-linked glycosylation"/>
    <property type="evidence" value="ECO:0007669"/>
    <property type="project" value="TreeGrafter"/>
</dbReference>
<dbReference type="InParanoid" id="A0A1Y2E8T6"/>
<feature type="transmembrane region" description="Helical" evidence="2">
    <location>
        <begin position="158"/>
        <end position="176"/>
    </location>
</feature>
<protein>
    <submittedName>
        <fullName evidence="3">N-glycosylation protein-domain-containing protein</fullName>
    </submittedName>
</protein>
<dbReference type="PANTHER" id="PTHR28147">
    <property type="entry name" value="N-GLYCOSYLATION PROTEIN EOS1"/>
    <property type="match status" value="1"/>
</dbReference>
<dbReference type="EMBL" id="MCFJ01000004">
    <property type="protein sequence ID" value="ORY67696.1"/>
    <property type="molecule type" value="Genomic_DNA"/>
</dbReference>
<evidence type="ECO:0000256" key="1">
    <source>
        <dbReference type="SAM" id="MobiDB-lite"/>
    </source>
</evidence>
<keyword evidence="2" id="KW-1133">Transmembrane helix</keyword>
<dbReference type="GeneID" id="63771684"/>
<accession>A0A1Y2E8T6</accession>
<keyword evidence="2" id="KW-0812">Transmembrane</keyword>
<dbReference type="InterPro" id="IPR021100">
    <property type="entry name" value="N-glycosylation_EOS1"/>
</dbReference>
<proteinExistence type="predicted"/>
<feature type="transmembrane region" description="Helical" evidence="2">
    <location>
        <begin position="125"/>
        <end position="146"/>
    </location>
</feature>
<evidence type="ECO:0000256" key="2">
    <source>
        <dbReference type="SAM" id="Phobius"/>
    </source>
</evidence>
<reference evidence="3 4" key="1">
    <citation type="submission" date="2016-07" db="EMBL/GenBank/DDBJ databases">
        <title>Pervasive Adenine N6-methylation of Active Genes in Fungi.</title>
        <authorList>
            <consortium name="DOE Joint Genome Institute"/>
            <person name="Mondo S.J."/>
            <person name="Dannebaum R.O."/>
            <person name="Kuo R.C."/>
            <person name="Labutti K."/>
            <person name="Haridas S."/>
            <person name="Kuo A."/>
            <person name="Salamov A."/>
            <person name="Ahrendt S.R."/>
            <person name="Lipzen A."/>
            <person name="Sullivan W."/>
            <person name="Andreopoulos W.B."/>
            <person name="Clum A."/>
            <person name="Lindquist E."/>
            <person name="Daum C."/>
            <person name="Ramamoorthy G.K."/>
            <person name="Gryganskyi A."/>
            <person name="Culley D."/>
            <person name="Magnuson J.K."/>
            <person name="James T.Y."/>
            <person name="O'Malley M.A."/>
            <person name="Stajich J.E."/>
            <person name="Spatafora J.W."/>
            <person name="Visel A."/>
            <person name="Grigoriev I.V."/>
        </authorList>
    </citation>
    <scope>NUCLEOTIDE SEQUENCE [LARGE SCALE GENOMIC DNA]</scope>
    <source>
        <strain evidence="3 4">CBS 129021</strain>
    </source>
</reference>
<comment type="caution">
    <text evidence="3">The sequence shown here is derived from an EMBL/GenBank/DDBJ whole genome shotgun (WGS) entry which is preliminary data.</text>
</comment>
<name>A0A1Y2E8T6_9PEZI</name>
<organism evidence="3 4">
    <name type="scientific">Pseudomassariella vexata</name>
    <dbReference type="NCBI Taxonomy" id="1141098"/>
    <lineage>
        <taxon>Eukaryota</taxon>
        <taxon>Fungi</taxon>
        <taxon>Dikarya</taxon>
        <taxon>Ascomycota</taxon>
        <taxon>Pezizomycotina</taxon>
        <taxon>Sordariomycetes</taxon>
        <taxon>Xylariomycetidae</taxon>
        <taxon>Amphisphaeriales</taxon>
        <taxon>Pseudomassariaceae</taxon>
        <taxon>Pseudomassariella</taxon>
    </lineage>
</organism>
<feature type="compositionally biased region" description="Polar residues" evidence="1">
    <location>
        <begin position="11"/>
        <end position="28"/>
    </location>
</feature>
<keyword evidence="4" id="KW-1185">Reference proteome</keyword>
<dbReference type="AlphaFoldDB" id="A0A1Y2E8T6"/>
<feature type="transmembrane region" description="Helical" evidence="2">
    <location>
        <begin position="188"/>
        <end position="207"/>
    </location>
</feature>
<gene>
    <name evidence="3" type="ORF">BCR38DRAFT_336640</name>
</gene>
<evidence type="ECO:0000313" key="3">
    <source>
        <dbReference type="EMBL" id="ORY67696.1"/>
    </source>
</evidence>
<sequence>MARPSPEHLSSFANHSSNNHGPTNNEKQQAVAVAEAIATSSLLQPRMAVVLGVPARWHPFLFACRLLSIAPTLWWGVRCALGFLVADFLENGLWSGENDHVDGRGGGSTKIDNRGERRLMLTETALAIIWCAASAYLSYFFTDCLMSRWLLNYTPQATIVRLLTLSSIFAFVASNAVSLTGGTADPSLLLPAWIGMAWTLTACYHFTQRKINIRKETSASISVFSLASFVSMVALLVHLHLMKDEYPPVPLWGWLRRAGEIAGRILVAVLDVKRRRDLEV</sequence>
<evidence type="ECO:0000313" key="4">
    <source>
        <dbReference type="Proteomes" id="UP000193689"/>
    </source>
</evidence>
<dbReference type="GO" id="GO:0034599">
    <property type="term" value="P:cellular response to oxidative stress"/>
    <property type="evidence" value="ECO:0007669"/>
    <property type="project" value="InterPro"/>
</dbReference>
<dbReference type="OrthoDB" id="2139606at2759"/>
<feature type="transmembrane region" description="Helical" evidence="2">
    <location>
        <begin position="219"/>
        <end position="241"/>
    </location>
</feature>
<dbReference type="Pfam" id="PF12326">
    <property type="entry name" value="EOS1"/>
    <property type="match status" value="1"/>
</dbReference>
<dbReference type="RefSeq" id="XP_040718320.1">
    <property type="nucleotide sequence ID" value="XM_040855472.1"/>
</dbReference>
<dbReference type="Proteomes" id="UP000193689">
    <property type="component" value="Unassembled WGS sequence"/>
</dbReference>
<feature type="region of interest" description="Disordered" evidence="1">
    <location>
        <begin position="1"/>
        <end position="29"/>
    </location>
</feature>
<dbReference type="GO" id="GO:0005789">
    <property type="term" value="C:endoplasmic reticulum membrane"/>
    <property type="evidence" value="ECO:0007669"/>
    <property type="project" value="InterPro"/>
</dbReference>
<dbReference type="PANTHER" id="PTHR28147:SF1">
    <property type="entry name" value="N-GLYCOSYLATION PROTEIN EOS1"/>
    <property type="match status" value="1"/>
</dbReference>
<keyword evidence="2" id="KW-0472">Membrane</keyword>